<accession>A0A0G0CWX5</accession>
<dbReference type="EMBL" id="LBOZ01000002">
    <property type="protein sequence ID" value="KKP47922.1"/>
    <property type="molecule type" value="Genomic_DNA"/>
</dbReference>
<evidence type="ECO:0000313" key="2">
    <source>
        <dbReference type="Proteomes" id="UP000033995"/>
    </source>
</evidence>
<dbReference type="Proteomes" id="UP000033995">
    <property type="component" value="Unassembled WGS sequence"/>
</dbReference>
<comment type="caution">
    <text evidence="1">The sequence shown here is derived from an EMBL/GenBank/DDBJ whole genome shotgun (WGS) entry which is preliminary data.</text>
</comment>
<gene>
    <name evidence="1" type="ORF">UR38_C0002G0025</name>
</gene>
<dbReference type="AlphaFoldDB" id="A0A0G0CWX5"/>
<organism evidence="1 2">
    <name type="scientific">Candidatus Woesebacteria bacterium GW2011_GWA2_33_28</name>
    <dbReference type="NCBI Taxonomy" id="1618561"/>
    <lineage>
        <taxon>Bacteria</taxon>
        <taxon>Candidatus Woeseibacteriota</taxon>
    </lineage>
</organism>
<name>A0A0G0CWX5_9BACT</name>
<proteinExistence type="predicted"/>
<reference evidence="1 2" key="1">
    <citation type="journal article" date="2015" name="Nature">
        <title>rRNA introns, odd ribosomes, and small enigmatic genomes across a large radiation of phyla.</title>
        <authorList>
            <person name="Brown C.T."/>
            <person name="Hug L.A."/>
            <person name="Thomas B.C."/>
            <person name="Sharon I."/>
            <person name="Castelle C.J."/>
            <person name="Singh A."/>
            <person name="Wilkins M.J."/>
            <person name="Williams K.H."/>
            <person name="Banfield J.F."/>
        </authorList>
    </citation>
    <scope>NUCLEOTIDE SEQUENCE [LARGE SCALE GENOMIC DNA]</scope>
</reference>
<sequence length="35" mass="3927">MEAEENRNGLREEVLSFFEARAEPVTAIDLANAFS</sequence>
<protein>
    <submittedName>
        <fullName evidence="1">Uncharacterized protein</fullName>
    </submittedName>
</protein>
<evidence type="ECO:0000313" key="1">
    <source>
        <dbReference type="EMBL" id="KKP47922.1"/>
    </source>
</evidence>